<dbReference type="RefSeq" id="WP_007322180.1">
    <property type="nucleotide sequence ID" value="NZ_BAEE01000052.1"/>
</dbReference>
<keyword evidence="3" id="KW-1185">Reference proteome</keyword>
<evidence type="ECO:0000256" key="1">
    <source>
        <dbReference type="SAM" id="Phobius"/>
    </source>
</evidence>
<feature type="transmembrane region" description="Helical" evidence="1">
    <location>
        <begin position="7"/>
        <end position="31"/>
    </location>
</feature>
<keyword evidence="1" id="KW-0812">Transmembrane</keyword>
<protein>
    <submittedName>
        <fullName evidence="2">Uncharacterized protein</fullName>
    </submittedName>
</protein>
<dbReference type="Proteomes" id="UP000035088">
    <property type="component" value="Unassembled WGS sequence"/>
</dbReference>
<dbReference type="EMBL" id="BAEE01000052">
    <property type="protein sequence ID" value="GAB10105.1"/>
    <property type="molecule type" value="Genomic_DNA"/>
</dbReference>
<reference evidence="2 3" key="1">
    <citation type="submission" date="2011-11" db="EMBL/GenBank/DDBJ databases">
        <title>Whole genome shotgun sequence of Gordonia araii NBRC 100433.</title>
        <authorList>
            <person name="Yoshida Y."/>
            <person name="Hosoyama A."/>
            <person name="Tsuchikane K."/>
            <person name="Katsumata H."/>
            <person name="Yamazaki S."/>
            <person name="Fujita N."/>
        </authorList>
    </citation>
    <scope>NUCLEOTIDE SEQUENCE [LARGE SCALE GENOMIC DNA]</scope>
    <source>
        <strain evidence="2 3">NBRC 100433</strain>
    </source>
</reference>
<feature type="transmembrane region" description="Helical" evidence="1">
    <location>
        <begin position="85"/>
        <end position="111"/>
    </location>
</feature>
<feature type="transmembrane region" description="Helical" evidence="1">
    <location>
        <begin position="58"/>
        <end position="78"/>
    </location>
</feature>
<dbReference type="OrthoDB" id="10012741at2"/>
<gene>
    <name evidence="2" type="ORF">GOARA_052_00040</name>
</gene>
<evidence type="ECO:0000313" key="2">
    <source>
        <dbReference type="EMBL" id="GAB10105.1"/>
    </source>
</evidence>
<feature type="transmembrane region" description="Helical" evidence="1">
    <location>
        <begin position="163"/>
        <end position="187"/>
    </location>
</feature>
<accession>G7H2N0</accession>
<dbReference type="AlphaFoldDB" id="G7H2N0"/>
<comment type="caution">
    <text evidence="2">The sequence shown here is derived from an EMBL/GenBank/DDBJ whole genome shotgun (WGS) entry which is preliminary data.</text>
</comment>
<proteinExistence type="predicted"/>
<sequence>MAGPRLAQVICGFASIILGVVAVVLSVVPWLDFATIGLGGIKPAGIGWYFNGVYLTPGLGWAIIVLGLVMLTGGIAAIGGRSTGLILTCGSGAGVLVAAFAAVVGRSHLIFDSRQLGASTPLSEISSLMPALPLLIVVGVAAVGVGIGGTLAAGGGSRSRSRLALGAAIGAGVLVAAIATLVVWISLSGGSGVSVSG</sequence>
<keyword evidence="1" id="KW-1133">Transmembrane helix</keyword>
<feature type="transmembrane region" description="Helical" evidence="1">
    <location>
        <begin position="131"/>
        <end position="151"/>
    </location>
</feature>
<dbReference type="STRING" id="1073574.GOARA_052_00040"/>
<evidence type="ECO:0000313" key="3">
    <source>
        <dbReference type="Proteomes" id="UP000035088"/>
    </source>
</evidence>
<name>G7H2N0_9ACTN</name>
<organism evidence="2 3">
    <name type="scientific">Gordonia araii NBRC 100433</name>
    <dbReference type="NCBI Taxonomy" id="1073574"/>
    <lineage>
        <taxon>Bacteria</taxon>
        <taxon>Bacillati</taxon>
        <taxon>Actinomycetota</taxon>
        <taxon>Actinomycetes</taxon>
        <taxon>Mycobacteriales</taxon>
        <taxon>Gordoniaceae</taxon>
        <taxon>Gordonia</taxon>
    </lineage>
</organism>
<keyword evidence="1" id="KW-0472">Membrane</keyword>